<dbReference type="Pfam" id="PF20163">
    <property type="entry name" value="DUF6536"/>
    <property type="match status" value="1"/>
</dbReference>
<keyword evidence="1" id="KW-0472">Membrane</keyword>
<dbReference type="GeneID" id="85329375"/>
<feature type="transmembrane region" description="Helical" evidence="1">
    <location>
        <begin position="442"/>
        <end position="461"/>
    </location>
</feature>
<organism evidence="3 4">
    <name type="scientific">Lasiosphaeria miniovina</name>
    <dbReference type="NCBI Taxonomy" id="1954250"/>
    <lineage>
        <taxon>Eukaryota</taxon>
        <taxon>Fungi</taxon>
        <taxon>Dikarya</taxon>
        <taxon>Ascomycota</taxon>
        <taxon>Pezizomycotina</taxon>
        <taxon>Sordariomycetes</taxon>
        <taxon>Sordariomycetidae</taxon>
        <taxon>Sordariales</taxon>
        <taxon>Lasiosphaeriaceae</taxon>
        <taxon>Lasiosphaeria</taxon>
    </lineage>
</organism>
<evidence type="ECO:0000259" key="2">
    <source>
        <dbReference type="Pfam" id="PF20163"/>
    </source>
</evidence>
<proteinExistence type="predicted"/>
<keyword evidence="4" id="KW-1185">Reference proteome</keyword>
<name>A0AA40DP89_9PEZI</name>
<feature type="transmembrane region" description="Helical" evidence="1">
    <location>
        <begin position="148"/>
        <end position="169"/>
    </location>
</feature>
<dbReference type="EMBL" id="JAUIRO010000007">
    <property type="protein sequence ID" value="KAK0707103.1"/>
    <property type="molecule type" value="Genomic_DNA"/>
</dbReference>
<dbReference type="InterPro" id="IPR046623">
    <property type="entry name" value="DUF6536"/>
</dbReference>
<keyword evidence="1" id="KW-0812">Transmembrane</keyword>
<dbReference type="AlphaFoldDB" id="A0AA40DP89"/>
<comment type="caution">
    <text evidence="3">The sequence shown here is derived from an EMBL/GenBank/DDBJ whole genome shotgun (WGS) entry which is preliminary data.</text>
</comment>
<evidence type="ECO:0000313" key="4">
    <source>
        <dbReference type="Proteomes" id="UP001172101"/>
    </source>
</evidence>
<feature type="transmembrane region" description="Helical" evidence="1">
    <location>
        <begin position="36"/>
        <end position="60"/>
    </location>
</feature>
<sequence length="599" mass="64965">MAPPPSSVSSTILPTKGASRWRRIRHRLKVPSGWRFSLLSGAVLAVVVLVVNLGALLWAVTQPTPVGDQNGRRILFDGTCAKAKNISTALHVLINVLSSLLLGASNYGMQCLSVPTRSEVDKAHAKGTSLEIRVPSTRNIKSISSERVLLWLLLVLSSLPLHFLYNSVIFSSFLARNYRVLGAPESFTRADYVFAVDGTYNSVTTHQYEDWGGFYEYDGEQVLIDDEIQSLQRLAATGQLENLTNSECIDACRTPFMTSRSGVVLVVGQLHDNASLTAIYADQLRGIRSDAAAWEFPFASNHSVTYCLSKPEEEHCRVNFSILFAAIVVAANAAKATVLIMTLLYTPDEPLLVLGDAISSFLARPDPYSIGMYLGGIVTISVYLIVAIQNMLGATDLGSLYNSMFTRMLAAREWSGFGVTRKPLRMSAAPTSAQRERYFLQLPYRFGVPLLGFSVLVHWLISQSLFVVAVESLDPPYSADIGWYLITCGYSPIAIIFALAVCCLLVAAATVTGCWRLPSAIPIVGSCSLAIAAAYHGIDEQPQPDAALDPLQWGVIAPPSSTGPGHCGFSAEEVGEPEEGCHYGTAAPSTEVAVRFNQR</sequence>
<dbReference type="PANTHER" id="PTHR35395">
    <property type="entry name" value="DUF6536 DOMAIN-CONTAINING PROTEIN"/>
    <property type="match status" value="1"/>
</dbReference>
<evidence type="ECO:0000256" key="1">
    <source>
        <dbReference type="SAM" id="Phobius"/>
    </source>
</evidence>
<dbReference type="RefSeq" id="XP_060292197.1">
    <property type="nucleotide sequence ID" value="XM_060446105.1"/>
</dbReference>
<feature type="transmembrane region" description="Helical" evidence="1">
    <location>
        <begin position="370"/>
        <end position="388"/>
    </location>
</feature>
<accession>A0AA40DP89</accession>
<reference evidence="3" key="1">
    <citation type="submission" date="2023-06" db="EMBL/GenBank/DDBJ databases">
        <title>Genome-scale phylogeny and comparative genomics of the fungal order Sordariales.</title>
        <authorList>
            <consortium name="Lawrence Berkeley National Laboratory"/>
            <person name="Hensen N."/>
            <person name="Bonometti L."/>
            <person name="Westerberg I."/>
            <person name="Brannstrom I.O."/>
            <person name="Guillou S."/>
            <person name="Cros-Aarteil S."/>
            <person name="Calhoun S."/>
            <person name="Haridas S."/>
            <person name="Kuo A."/>
            <person name="Mondo S."/>
            <person name="Pangilinan J."/>
            <person name="Riley R."/>
            <person name="LaButti K."/>
            <person name="Andreopoulos B."/>
            <person name="Lipzen A."/>
            <person name="Chen C."/>
            <person name="Yanf M."/>
            <person name="Daum C."/>
            <person name="Ng V."/>
            <person name="Clum A."/>
            <person name="Steindorff A."/>
            <person name="Ohm R."/>
            <person name="Martin F."/>
            <person name="Silar P."/>
            <person name="Natvig D."/>
            <person name="Lalanne C."/>
            <person name="Gautier V."/>
            <person name="Ament-velasquez S.L."/>
            <person name="Kruys A."/>
            <person name="Hutchinson M.I."/>
            <person name="Powell A.J."/>
            <person name="Barry K."/>
            <person name="Miller A.N."/>
            <person name="Grigoriev I.V."/>
            <person name="Debuchy R."/>
            <person name="Gladieux P."/>
            <person name="Thoren M.H."/>
            <person name="Johannesson H."/>
        </authorList>
    </citation>
    <scope>NUCLEOTIDE SEQUENCE</scope>
    <source>
        <strain evidence="3">SMH2392-1A</strain>
    </source>
</reference>
<evidence type="ECO:0000313" key="3">
    <source>
        <dbReference type="EMBL" id="KAK0707103.1"/>
    </source>
</evidence>
<dbReference type="Proteomes" id="UP001172101">
    <property type="component" value="Unassembled WGS sequence"/>
</dbReference>
<feature type="transmembrane region" description="Helical" evidence="1">
    <location>
        <begin position="481"/>
        <end position="508"/>
    </location>
</feature>
<dbReference type="PANTHER" id="PTHR35395:SF1">
    <property type="entry name" value="DUF6536 DOMAIN-CONTAINING PROTEIN"/>
    <property type="match status" value="1"/>
</dbReference>
<feature type="transmembrane region" description="Helical" evidence="1">
    <location>
        <begin position="320"/>
        <end position="345"/>
    </location>
</feature>
<keyword evidence="1" id="KW-1133">Transmembrane helix</keyword>
<feature type="domain" description="DUF6536" evidence="2">
    <location>
        <begin position="34"/>
        <end position="188"/>
    </location>
</feature>
<protein>
    <recommendedName>
        <fullName evidence="2">DUF6536 domain-containing protein</fullName>
    </recommendedName>
</protein>
<gene>
    <name evidence="3" type="ORF">B0T26DRAFT_756492</name>
</gene>